<comment type="caution">
    <text evidence="2">The sequence shown here is derived from an EMBL/GenBank/DDBJ whole genome shotgun (WGS) entry which is preliminary data.</text>
</comment>
<name>A0A1S1HHQ4_9SPHN</name>
<proteinExistence type="predicted"/>
<dbReference type="EMBL" id="MIPT01000001">
    <property type="protein sequence ID" value="OHT21607.1"/>
    <property type="molecule type" value="Genomic_DNA"/>
</dbReference>
<dbReference type="Proteomes" id="UP000179467">
    <property type="component" value="Unassembled WGS sequence"/>
</dbReference>
<feature type="compositionally biased region" description="Basic and acidic residues" evidence="1">
    <location>
        <begin position="199"/>
        <end position="212"/>
    </location>
</feature>
<evidence type="ECO:0000256" key="1">
    <source>
        <dbReference type="SAM" id="MobiDB-lite"/>
    </source>
</evidence>
<gene>
    <name evidence="2" type="ORF">BHE75_03618</name>
</gene>
<evidence type="ECO:0000313" key="3">
    <source>
        <dbReference type="Proteomes" id="UP000179467"/>
    </source>
</evidence>
<keyword evidence="3" id="KW-1185">Reference proteome</keyword>
<protein>
    <recommendedName>
        <fullName evidence="4">Methyltransferase type 11</fullName>
    </recommendedName>
</protein>
<evidence type="ECO:0000313" key="2">
    <source>
        <dbReference type="EMBL" id="OHT21607.1"/>
    </source>
</evidence>
<accession>A0A1S1HHQ4</accession>
<feature type="region of interest" description="Disordered" evidence="1">
    <location>
        <begin position="199"/>
        <end position="238"/>
    </location>
</feature>
<dbReference type="AlphaFoldDB" id="A0A1S1HHQ4"/>
<dbReference type="InterPro" id="IPR029063">
    <property type="entry name" value="SAM-dependent_MTases_sf"/>
</dbReference>
<sequence>MKPGVYTRSARPMRITVKSRPGFANVEIARAPEIIAVDSATECHVTPPDVAARMVRYLGEVGDYLTLEPSAGTGNLSRALIESGHSRYELVQVERHIKLAAQLHRFGTVINRCFLEYAVEVRGKVQFPRVIMNPPFRDVRKHIAAARDLMGPNGHGEAPTLVALVPITFQTDDMETLEHLPDDTFATAKVRTKIIRIRSDPHPTESGRKRWSFEPSPIAPSAISTVDLAGPGSDQIAA</sequence>
<dbReference type="Gene3D" id="3.40.50.150">
    <property type="entry name" value="Vaccinia Virus protein VP39"/>
    <property type="match status" value="1"/>
</dbReference>
<dbReference type="SUPFAM" id="SSF53335">
    <property type="entry name" value="S-adenosyl-L-methionine-dependent methyltransferases"/>
    <property type="match status" value="1"/>
</dbReference>
<evidence type="ECO:0008006" key="4">
    <source>
        <dbReference type="Google" id="ProtNLM"/>
    </source>
</evidence>
<organism evidence="2 3">
    <name type="scientific">Edaphosphingomonas haloaromaticamans</name>
    <dbReference type="NCBI Taxonomy" id="653954"/>
    <lineage>
        <taxon>Bacteria</taxon>
        <taxon>Pseudomonadati</taxon>
        <taxon>Pseudomonadota</taxon>
        <taxon>Alphaproteobacteria</taxon>
        <taxon>Sphingomonadales</taxon>
        <taxon>Rhizorhabdaceae</taxon>
        <taxon>Edaphosphingomonas</taxon>
    </lineage>
</organism>
<reference evidence="2 3" key="1">
    <citation type="submission" date="2016-09" db="EMBL/GenBank/DDBJ databases">
        <title>Metabolic pathway, cell adaptation mechanisms and a novel monoxygenase revealed through proteogenomic-transcription analysis of a Sphingomonas haloaromaticamans strain degrading the fungicide ortho-phenylphenol.</title>
        <authorList>
            <person name="Perruchon C."/>
            <person name="Papadopoulou E.S."/>
            <person name="Rousidou C."/>
            <person name="Vasileiadis S."/>
            <person name="Tanou G."/>
            <person name="Amoutzias G."/>
            <person name="Molassiotis A."/>
            <person name="Karpouzas D.G."/>
        </authorList>
    </citation>
    <scope>NUCLEOTIDE SEQUENCE [LARGE SCALE GENOMIC DNA]</scope>
    <source>
        <strain evidence="2 3">P3</strain>
    </source>
</reference>
<dbReference type="RefSeq" id="WP_217494736.1">
    <property type="nucleotide sequence ID" value="NZ_MIPT01000001.1"/>
</dbReference>